<dbReference type="Gene3D" id="3.40.50.300">
    <property type="entry name" value="P-loop containing nucleotide triphosphate hydrolases"/>
    <property type="match status" value="1"/>
</dbReference>
<gene>
    <name evidence="5" type="ORF">PT974_04733</name>
</gene>
<feature type="coiled-coil region" evidence="4">
    <location>
        <begin position="561"/>
        <end position="625"/>
    </location>
</feature>
<organism evidence="5 6">
    <name type="scientific">Cladobotryum mycophilum</name>
    <dbReference type="NCBI Taxonomy" id="491253"/>
    <lineage>
        <taxon>Eukaryota</taxon>
        <taxon>Fungi</taxon>
        <taxon>Dikarya</taxon>
        <taxon>Ascomycota</taxon>
        <taxon>Pezizomycotina</taxon>
        <taxon>Sordariomycetes</taxon>
        <taxon>Hypocreomycetidae</taxon>
        <taxon>Hypocreales</taxon>
        <taxon>Hypocreaceae</taxon>
        <taxon>Cladobotryum</taxon>
    </lineage>
</organism>
<feature type="coiled-coil region" evidence="4">
    <location>
        <begin position="262"/>
        <end position="289"/>
    </location>
</feature>
<evidence type="ECO:0000256" key="2">
    <source>
        <dbReference type="ARBA" id="ARBA00023043"/>
    </source>
</evidence>
<reference evidence="5 6" key="1">
    <citation type="submission" date="2024-01" db="EMBL/GenBank/DDBJ databases">
        <title>Complete genome of Cladobotryum mycophilum ATHUM6906.</title>
        <authorList>
            <person name="Christinaki A.C."/>
            <person name="Myridakis A.I."/>
            <person name="Kouvelis V.N."/>
        </authorList>
    </citation>
    <scope>NUCLEOTIDE SEQUENCE [LARGE SCALE GENOMIC DNA]</scope>
    <source>
        <strain evidence="5 6">ATHUM6906</strain>
    </source>
</reference>
<name>A0ABR0SR66_9HYPO</name>
<dbReference type="Gene3D" id="1.25.40.20">
    <property type="entry name" value="Ankyrin repeat-containing domain"/>
    <property type="match status" value="1"/>
</dbReference>
<comment type="caution">
    <text evidence="5">The sequence shown here is derived from an EMBL/GenBank/DDBJ whole genome shotgun (WGS) entry which is preliminary data.</text>
</comment>
<keyword evidence="6" id="KW-1185">Reference proteome</keyword>
<dbReference type="PANTHER" id="PTHR24171:SF10">
    <property type="entry name" value="ANKYRIN REPEAT DOMAIN-CONTAINING PROTEIN 29-LIKE"/>
    <property type="match status" value="1"/>
</dbReference>
<evidence type="ECO:0000313" key="5">
    <source>
        <dbReference type="EMBL" id="KAK5994261.1"/>
    </source>
</evidence>
<dbReference type="PANTHER" id="PTHR24171">
    <property type="entry name" value="ANKYRIN REPEAT DOMAIN-CONTAINING PROTEIN 39-RELATED"/>
    <property type="match status" value="1"/>
</dbReference>
<dbReference type="Pfam" id="PF12796">
    <property type="entry name" value="Ank_2"/>
    <property type="match status" value="1"/>
</dbReference>
<proteinExistence type="predicted"/>
<protein>
    <submittedName>
        <fullName evidence="5">Protein TANC2</fullName>
    </submittedName>
</protein>
<dbReference type="InterPro" id="IPR027417">
    <property type="entry name" value="P-loop_NTPase"/>
</dbReference>
<dbReference type="PROSITE" id="PS50088">
    <property type="entry name" value="ANK_REPEAT"/>
    <property type="match status" value="2"/>
</dbReference>
<feature type="repeat" description="ANK" evidence="3">
    <location>
        <begin position="680"/>
        <end position="712"/>
    </location>
</feature>
<dbReference type="InterPro" id="IPR036770">
    <property type="entry name" value="Ankyrin_rpt-contain_sf"/>
</dbReference>
<keyword evidence="2 3" id="KW-0040">ANK repeat</keyword>
<evidence type="ECO:0000313" key="6">
    <source>
        <dbReference type="Proteomes" id="UP001338125"/>
    </source>
</evidence>
<accession>A0ABR0SR66</accession>
<dbReference type="PROSITE" id="PS50297">
    <property type="entry name" value="ANK_REP_REGION"/>
    <property type="match status" value="1"/>
</dbReference>
<dbReference type="SUPFAM" id="SSF48403">
    <property type="entry name" value="Ankyrin repeat"/>
    <property type="match status" value="1"/>
</dbReference>
<evidence type="ECO:0000256" key="1">
    <source>
        <dbReference type="ARBA" id="ARBA00022737"/>
    </source>
</evidence>
<dbReference type="Proteomes" id="UP001338125">
    <property type="component" value="Unassembled WGS sequence"/>
</dbReference>
<evidence type="ECO:0000256" key="4">
    <source>
        <dbReference type="SAM" id="Coils"/>
    </source>
</evidence>
<dbReference type="SMART" id="SM00248">
    <property type="entry name" value="ANK"/>
    <property type="match status" value="2"/>
</dbReference>
<sequence length="739" mass="84165">MASTPNMTVKPIVVALMGVRGRDRRLFCDTIVESLPSPISDGPVTQSSCVVKGTLGGTPVWLIDSPSNVESDAELLRTIRKELEAAQGPGKTEVHGVIYLQNIQKAITPRTANKNATTFNKLLTPAFRSNVVIVTTPSLQQRLPVPTRRPSVDAYSSIKPGHHAEASLQNTYSMFLPQVIIRKIKDSRDDEHVYHRILQEFITKIKGRIQEGELVPPPSPPRNALTPEQLSGIVDEKDEEIASLWDVIQALTKVCDRQTSDLQNQKDTMQTMSEQLAQTNRQVQQLTTKFDQQYAKLFSEYDSIRQDHSFEQDHLKSRFGSLEQDHKTTIERLQKQIVTGLEQQKINWGVALATMQKQYSNEQGDFDTKLEKLEQNHSESQQQLKAEWEHLTAKWTAESTSIRKIHNTERQDLIARLGALKQDQTDLERRLMSELEEQKIEYAQRSIDSLSIRQRSNSEQQDLTAKLIKLEQDYKNLRQELAMGLEQQKAKWDTEAQDIRQACESEHRNFSVLLGKMETDQKSSQQTLTGDLEHQRIEWGTEVRNIRHKCDCETQSLSVKLGNLQSEQEGLQQQLVELLDQRDKYDTSSMRPNFENDLETIVATITKLEQDHSTLERQVDNWRRNTELEAQTPKQLSKSFLNTLDSKGEFPLYRAAAEGRYGESQCLLEQGADPCLRTPHRWTSLHWAAANGHPRVVRLLLDYGADVNAASDTGRTPLSMAKTEEIRSLLEGHGGKEFS</sequence>
<keyword evidence="4" id="KW-0175">Coiled coil</keyword>
<keyword evidence="1" id="KW-0677">Repeat</keyword>
<dbReference type="InterPro" id="IPR002110">
    <property type="entry name" value="Ankyrin_rpt"/>
</dbReference>
<dbReference type="EMBL" id="JAVFKD010000010">
    <property type="protein sequence ID" value="KAK5994261.1"/>
    <property type="molecule type" value="Genomic_DNA"/>
</dbReference>
<evidence type="ECO:0000256" key="3">
    <source>
        <dbReference type="PROSITE-ProRule" id="PRU00023"/>
    </source>
</evidence>
<feature type="repeat" description="ANK" evidence="3">
    <location>
        <begin position="647"/>
        <end position="679"/>
    </location>
</feature>
<feature type="coiled-coil region" evidence="4">
    <location>
        <begin position="410"/>
        <end position="487"/>
    </location>
</feature>